<dbReference type="PANTHER" id="PTHR33154:SF18">
    <property type="entry name" value="ARSENICAL RESISTANCE OPERON REPRESSOR"/>
    <property type="match status" value="1"/>
</dbReference>
<organism evidence="6 7">
    <name type="scientific">Corynebacterium tuberculostearicum SK141</name>
    <dbReference type="NCBI Taxonomy" id="553206"/>
    <lineage>
        <taxon>Bacteria</taxon>
        <taxon>Bacillati</taxon>
        <taxon>Actinomycetota</taxon>
        <taxon>Actinomycetes</taxon>
        <taxon>Mycobacteriales</taxon>
        <taxon>Corynebacteriaceae</taxon>
        <taxon>Corynebacterium</taxon>
    </lineage>
</organism>
<dbReference type="NCBIfam" id="NF033788">
    <property type="entry name" value="HTH_metalloreg"/>
    <property type="match status" value="1"/>
</dbReference>
<dbReference type="AlphaFoldDB" id="C6RBB6"/>
<evidence type="ECO:0000256" key="3">
    <source>
        <dbReference type="ARBA" id="ARBA00023163"/>
    </source>
</evidence>
<dbReference type="GO" id="GO:0003700">
    <property type="term" value="F:DNA-binding transcription factor activity"/>
    <property type="evidence" value="ECO:0007669"/>
    <property type="project" value="InterPro"/>
</dbReference>
<dbReference type="SMART" id="SM00418">
    <property type="entry name" value="HTH_ARSR"/>
    <property type="match status" value="1"/>
</dbReference>
<dbReference type="InterPro" id="IPR001845">
    <property type="entry name" value="HTH_ArsR_DNA-bd_dom"/>
</dbReference>
<evidence type="ECO:0000256" key="2">
    <source>
        <dbReference type="ARBA" id="ARBA00023125"/>
    </source>
</evidence>
<protein>
    <submittedName>
        <fullName evidence="6">Transcriptional regulator, ArsR family</fullName>
    </submittedName>
</protein>
<dbReference type="PANTHER" id="PTHR33154">
    <property type="entry name" value="TRANSCRIPTIONAL REGULATOR, ARSR FAMILY"/>
    <property type="match status" value="1"/>
</dbReference>
<reference evidence="6 7" key="1">
    <citation type="submission" date="2009-06" db="EMBL/GenBank/DDBJ databases">
        <authorList>
            <person name="Dodson R."/>
            <person name="Sebastian Y."/>
            <person name="Madupu R."/>
            <person name="Durkin A.S."/>
            <person name="Torralba M."/>
            <person name="Methe B."/>
            <person name="Sutton G.G."/>
            <person name="Strausberg R.L."/>
            <person name="Nelson K.E."/>
        </authorList>
    </citation>
    <scope>NUCLEOTIDE SEQUENCE [LARGE SCALE GENOMIC DNA]</scope>
    <source>
        <strain evidence="6 7">SK141</strain>
    </source>
</reference>
<dbReference type="InterPro" id="IPR011991">
    <property type="entry name" value="ArsR-like_HTH"/>
</dbReference>
<accession>C6RBB6</accession>
<dbReference type="InterPro" id="IPR036388">
    <property type="entry name" value="WH-like_DNA-bd_sf"/>
</dbReference>
<proteinExistence type="predicted"/>
<evidence type="ECO:0000256" key="1">
    <source>
        <dbReference type="ARBA" id="ARBA00023015"/>
    </source>
</evidence>
<dbReference type="EMBL" id="ACVP01000027">
    <property type="protein sequence ID" value="EET76748.1"/>
    <property type="molecule type" value="Genomic_DNA"/>
</dbReference>
<evidence type="ECO:0000259" key="5">
    <source>
        <dbReference type="PROSITE" id="PS50987"/>
    </source>
</evidence>
<dbReference type="CDD" id="cd00090">
    <property type="entry name" value="HTH_ARSR"/>
    <property type="match status" value="1"/>
</dbReference>
<evidence type="ECO:0000313" key="7">
    <source>
        <dbReference type="Proteomes" id="UP000004384"/>
    </source>
</evidence>
<dbReference type="Gene3D" id="1.10.10.10">
    <property type="entry name" value="Winged helix-like DNA-binding domain superfamily/Winged helix DNA-binding domain"/>
    <property type="match status" value="1"/>
</dbReference>
<dbReference type="PROSITE" id="PS50987">
    <property type="entry name" value="HTH_ARSR_2"/>
    <property type="match status" value="1"/>
</dbReference>
<feature type="region of interest" description="Disordered" evidence="4">
    <location>
        <begin position="1"/>
        <end position="21"/>
    </location>
</feature>
<dbReference type="Pfam" id="PF01022">
    <property type="entry name" value="HTH_5"/>
    <property type="match status" value="1"/>
</dbReference>
<keyword evidence="2" id="KW-0238">DNA-binding</keyword>
<name>C6RBB6_9CORY</name>
<dbReference type="InterPro" id="IPR051081">
    <property type="entry name" value="HTH_MetalResp_TranReg"/>
</dbReference>
<dbReference type="SUPFAM" id="SSF46785">
    <property type="entry name" value="Winged helix' DNA-binding domain"/>
    <property type="match status" value="1"/>
</dbReference>
<dbReference type="Proteomes" id="UP000004384">
    <property type="component" value="Unassembled WGS sequence"/>
</dbReference>
<evidence type="ECO:0000313" key="6">
    <source>
        <dbReference type="EMBL" id="EET76748.1"/>
    </source>
</evidence>
<keyword evidence="3" id="KW-0804">Transcription</keyword>
<keyword evidence="1" id="KW-0805">Transcription regulation</keyword>
<comment type="caution">
    <text evidence="6">The sequence shown here is derived from an EMBL/GenBank/DDBJ whole genome shotgun (WGS) entry which is preliminary data.</text>
</comment>
<feature type="domain" description="HTH arsR-type" evidence="5">
    <location>
        <begin position="26"/>
        <end position="118"/>
    </location>
</feature>
<dbReference type="PRINTS" id="PR00778">
    <property type="entry name" value="HTHARSR"/>
</dbReference>
<dbReference type="GO" id="GO:0003677">
    <property type="term" value="F:DNA binding"/>
    <property type="evidence" value="ECO:0007669"/>
    <property type="project" value="UniProtKB-KW"/>
</dbReference>
<sequence>MCMDSSPSNADSTPDAQCCSLSSGPLSQGDSLRFSQQFKVLADPARLRLLSILCDEGCGPMSVTELTALSGLSQPTVSHHLGKLRESGLLIKQQSGRTVTHRVQKEAFRTLRQLLSFD</sequence>
<dbReference type="InterPro" id="IPR036390">
    <property type="entry name" value="WH_DNA-bd_sf"/>
</dbReference>
<evidence type="ECO:0000256" key="4">
    <source>
        <dbReference type="SAM" id="MobiDB-lite"/>
    </source>
</evidence>
<gene>
    <name evidence="6" type="ORF">CORTU0001_0038</name>
</gene>